<evidence type="ECO:0000313" key="11">
    <source>
        <dbReference type="Proteomes" id="UP000193978"/>
    </source>
</evidence>
<sequence length="376" mass="40374">MIWLATRLAFHNRARLVVTLFGVVFSTYLTLTETALYIGMMENATSIIRHAGADLWIASKGVQNFDFAKPFPDERAKSLQGRKEFLWAKPISLSWGFLKLPDGAQELVEIIGYDPATPVGGPWELTSGAAGDVGGGDKMIIDESAEQRLGALLLGGSWEVNDRPLKLVGLSRGAKTFTTAPIVFTSYDLAQEMTPDISRHAAAAYIAIKLRDPADAERVASSLRREFRDNEILTTPAFVNRTILYWTLQTGMGAAFCLTALLGLVVGAGTIGQTVFANTMEHLGEFATLKAMGASPGDLNTIILAQAAIDATAGFAIAAPLAFLSRAPLERMGVTLAIGPLLLFGLFCATLATALGAAYFSIRRVQKLDPATIFRS</sequence>
<organism evidence="10 11">
    <name type="scientific">Methylocystis bryophila</name>
    <dbReference type="NCBI Taxonomy" id="655015"/>
    <lineage>
        <taxon>Bacteria</taxon>
        <taxon>Pseudomonadati</taxon>
        <taxon>Pseudomonadota</taxon>
        <taxon>Alphaproteobacteria</taxon>
        <taxon>Hyphomicrobiales</taxon>
        <taxon>Methylocystaceae</taxon>
        <taxon>Methylocystis</taxon>
    </lineage>
</organism>
<feature type="transmembrane region" description="Helical" evidence="7">
    <location>
        <begin position="302"/>
        <end position="324"/>
    </location>
</feature>
<evidence type="ECO:0000256" key="6">
    <source>
        <dbReference type="ARBA" id="ARBA00023136"/>
    </source>
</evidence>
<gene>
    <name evidence="10" type="ORF">B1812_08560</name>
</gene>
<evidence type="ECO:0000256" key="5">
    <source>
        <dbReference type="ARBA" id="ARBA00022989"/>
    </source>
</evidence>
<protein>
    <submittedName>
        <fullName evidence="10">Uncharacterized protein</fullName>
    </submittedName>
</protein>
<dbReference type="PANTHER" id="PTHR43738">
    <property type="entry name" value="ABC TRANSPORTER, MEMBRANE PROTEIN"/>
    <property type="match status" value="1"/>
</dbReference>
<dbReference type="Pfam" id="PF12704">
    <property type="entry name" value="MacB_PCD"/>
    <property type="match status" value="1"/>
</dbReference>
<keyword evidence="11" id="KW-1185">Reference proteome</keyword>
<comment type="subcellular location">
    <subcellularLocation>
        <location evidence="1">Cell membrane</location>
        <topology evidence="1">Multi-pass membrane protein</topology>
    </subcellularLocation>
</comment>
<feature type="domain" description="MacB-like periplasmic core" evidence="9">
    <location>
        <begin position="17"/>
        <end position="225"/>
    </location>
</feature>
<evidence type="ECO:0000313" key="10">
    <source>
        <dbReference type="EMBL" id="ARN81122.1"/>
    </source>
</evidence>
<evidence type="ECO:0000256" key="3">
    <source>
        <dbReference type="ARBA" id="ARBA00022475"/>
    </source>
</evidence>
<keyword evidence="5 7" id="KW-1133">Transmembrane helix</keyword>
<dbReference type="InterPro" id="IPR003838">
    <property type="entry name" value="ABC3_permease_C"/>
</dbReference>
<feature type="transmembrane region" description="Helical" evidence="7">
    <location>
        <begin position="251"/>
        <end position="271"/>
    </location>
</feature>
<keyword evidence="4 7" id="KW-0812">Transmembrane</keyword>
<keyword evidence="3" id="KW-1003">Cell membrane</keyword>
<evidence type="ECO:0000256" key="2">
    <source>
        <dbReference type="ARBA" id="ARBA00022448"/>
    </source>
</evidence>
<accession>A0A1W6MU87</accession>
<dbReference type="Pfam" id="PF02687">
    <property type="entry name" value="FtsX"/>
    <property type="match status" value="1"/>
</dbReference>
<feature type="domain" description="ABC3 transporter permease C-terminal" evidence="8">
    <location>
        <begin position="260"/>
        <end position="370"/>
    </location>
</feature>
<evidence type="ECO:0000256" key="7">
    <source>
        <dbReference type="SAM" id="Phobius"/>
    </source>
</evidence>
<proteinExistence type="predicted"/>
<dbReference type="OrthoDB" id="9768465at2"/>
<feature type="transmembrane region" description="Helical" evidence="7">
    <location>
        <begin position="336"/>
        <end position="360"/>
    </location>
</feature>
<reference evidence="10 11" key="1">
    <citation type="submission" date="2017-02" db="EMBL/GenBank/DDBJ databases">
        <authorList>
            <person name="Peterson S.W."/>
        </authorList>
    </citation>
    <scope>NUCLEOTIDE SEQUENCE [LARGE SCALE GENOMIC DNA]</scope>
    <source>
        <strain evidence="10 11">S285</strain>
    </source>
</reference>
<dbReference type="AlphaFoldDB" id="A0A1W6MU87"/>
<dbReference type="InterPro" id="IPR051125">
    <property type="entry name" value="ABC-4/HrtB_transporter"/>
</dbReference>
<dbReference type="EMBL" id="CP019948">
    <property type="protein sequence ID" value="ARN81122.1"/>
    <property type="molecule type" value="Genomic_DNA"/>
</dbReference>
<evidence type="ECO:0000256" key="4">
    <source>
        <dbReference type="ARBA" id="ARBA00022692"/>
    </source>
</evidence>
<evidence type="ECO:0000259" key="9">
    <source>
        <dbReference type="Pfam" id="PF12704"/>
    </source>
</evidence>
<dbReference type="GO" id="GO:0005886">
    <property type="term" value="C:plasma membrane"/>
    <property type="evidence" value="ECO:0007669"/>
    <property type="project" value="UniProtKB-SubCell"/>
</dbReference>
<dbReference type="Proteomes" id="UP000193978">
    <property type="component" value="Chromosome"/>
</dbReference>
<feature type="transmembrane region" description="Helical" evidence="7">
    <location>
        <begin position="16"/>
        <end position="39"/>
    </location>
</feature>
<dbReference type="RefSeq" id="WP_085771209.1">
    <property type="nucleotide sequence ID" value="NZ_AP027149.1"/>
</dbReference>
<keyword evidence="6 7" id="KW-0472">Membrane</keyword>
<evidence type="ECO:0000259" key="8">
    <source>
        <dbReference type="Pfam" id="PF02687"/>
    </source>
</evidence>
<evidence type="ECO:0000256" key="1">
    <source>
        <dbReference type="ARBA" id="ARBA00004651"/>
    </source>
</evidence>
<keyword evidence="2" id="KW-0813">Transport</keyword>
<name>A0A1W6MU87_9HYPH</name>
<dbReference type="KEGG" id="mbry:B1812_08560"/>
<dbReference type="STRING" id="655015.B1812_08560"/>
<dbReference type="InterPro" id="IPR025857">
    <property type="entry name" value="MacB_PCD"/>
</dbReference>
<dbReference type="PANTHER" id="PTHR43738:SF1">
    <property type="entry name" value="HEMIN TRANSPORT SYSTEM PERMEASE PROTEIN HRTB-RELATED"/>
    <property type="match status" value="1"/>
</dbReference>